<accession>A0A975AT28</accession>
<dbReference type="KEGG" id="lsf:I8J32_001710"/>
<keyword evidence="4" id="KW-1185">Reference proteome</keyword>
<dbReference type="EMBL" id="CP071518">
    <property type="protein sequence ID" value="QSX78684.1"/>
    <property type="molecule type" value="Genomic_DNA"/>
</dbReference>
<protein>
    <recommendedName>
        <fullName evidence="2">Alpha-galactosidase NEW3 domain-containing protein</fullName>
    </recommendedName>
</protein>
<proteinExistence type="predicted"/>
<organism evidence="3 4">
    <name type="scientific">Agrilutibacter solisilvae</name>
    <dbReference type="NCBI Taxonomy" id="2763317"/>
    <lineage>
        <taxon>Bacteria</taxon>
        <taxon>Pseudomonadati</taxon>
        <taxon>Pseudomonadota</taxon>
        <taxon>Gammaproteobacteria</taxon>
        <taxon>Lysobacterales</taxon>
        <taxon>Lysobacteraceae</taxon>
        <taxon>Agrilutibacter</taxon>
    </lineage>
</organism>
<dbReference type="InterPro" id="IPR008964">
    <property type="entry name" value="Invasin/intimin_cell_adhesion"/>
</dbReference>
<dbReference type="InterPro" id="IPR059226">
    <property type="entry name" value="Choice_anch_Q_dom"/>
</dbReference>
<evidence type="ECO:0000313" key="4">
    <source>
        <dbReference type="Proteomes" id="UP000639274"/>
    </source>
</evidence>
<sequence length="738" mass="75350">MPVVSIRSRKLPKAILSLLLPTVGFAFGSAHATTFYVRTDGGDATQCNGRADAAYPGSGTAQNCAWKNPNIALPNSGTARIVGGDTLMIGAGSFQIGSGGYMQKVPSGTTTAKTRILGKAGTKLVGVAGTHRVINLDGSSNVEIGNLEITDNSDCVYNHSNTAATCTSTMPWARVGVYAAASGNVYLHDLNIHGMGKNAFNAGGLNNWTLERVKMNKNGSAGWDGNVSTGGYNSGAMVMREIEIAWNGCGEKVATGEVWACWAQSTGGYGDGFGTVDTGGQWLIEDAFIHHNTSDGLDLRYMDGADGTNVTLRRIHSVANAGNQVKIKGNSLIENSVLVGHCTYFRGKYNMAEADLCRAYGSSLLLILTGNDTATVRHNTIAGEGDAQIAYGEGATTDKIYVQNNLVVGFPYYASTTTQTLMTGGSAPAAKSFTGNMGWKVRTCPTGTTCTQDPKLAGMTLAAFDAEPLTGSPVADKVAMITGMNTDFVLAPRPSGTANDVGAYEMQAGGTTPPEPTPVCTHAAPTLTMTGPTGTVAAGTQNTYSVTLKNNDSSACANASFSLARSVPSGWTGTLSTTSISLAPGVSSTVTLAVTSPATAAAGSYGIGVGTSSAAGSVHTQNASSTYQVAAAQTPAPAPITETVSTSKSVYLPGEVASITARVLANGVAVSGAQVSFTIVKPNGGSSVLTATTDASGYARASFATSKGKASLGTHQVTAKATSGTQTANATTSFSVAR</sequence>
<evidence type="ECO:0000256" key="1">
    <source>
        <dbReference type="SAM" id="SignalP"/>
    </source>
</evidence>
<dbReference type="InterPro" id="IPR018905">
    <property type="entry name" value="A-galactase_NEW3"/>
</dbReference>
<evidence type="ECO:0000259" key="2">
    <source>
        <dbReference type="Pfam" id="PF10633"/>
    </source>
</evidence>
<dbReference type="Gene3D" id="2.60.40.10">
    <property type="entry name" value="Immunoglobulins"/>
    <property type="match status" value="1"/>
</dbReference>
<dbReference type="Proteomes" id="UP000639274">
    <property type="component" value="Chromosome"/>
</dbReference>
<gene>
    <name evidence="3" type="ORF">I8J32_001710</name>
</gene>
<dbReference type="Pfam" id="PF10633">
    <property type="entry name" value="NPCBM_assoc"/>
    <property type="match status" value="1"/>
</dbReference>
<dbReference type="RefSeq" id="WP_207526728.1">
    <property type="nucleotide sequence ID" value="NZ_CP071518.1"/>
</dbReference>
<dbReference type="SUPFAM" id="SSF49373">
    <property type="entry name" value="Invasin/intimin cell-adhesion fragments"/>
    <property type="match status" value="1"/>
</dbReference>
<dbReference type="Gene3D" id="2.60.40.1930">
    <property type="match status" value="1"/>
</dbReference>
<dbReference type="SUPFAM" id="SSF51126">
    <property type="entry name" value="Pectin lyase-like"/>
    <property type="match status" value="1"/>
</dbReference>
<reference evidence="3 4" key="1">
    <citation type="submission" date="2021-03" db="EMBL/GenBank/DDBJ databases">
        <title>Lysobacter sp. nov. isolated from soil of gangwondo yeongwol, south Korea.</title>
        <authorList>
            <person name="Kim K.R."/>
            <person name="Kim K.H."/>
            <person name="Jeon C.O."/>
        </authorList>
    </citation>
    <scope>NUCLEOTIDE SEQUENCE [LARGE SCALE GENOMIC DNA]</scope>
    <source>
        <strain evidence="3 4">R19</strain>
    </source>
</reference>
<dbReference type="InterPro" id="IPR011050">
    <property type="entry name" value="Pectin_lyase_fold/virulence"/>
</dbReference>
<dbReference type="AlphaFoldDB" id="A0A975AT28"/>
<dbReference type="NCBIfam" id="NF041518">
    <property type="entry name" value="choice_anch_Q"/>
    <property type="match status" value="1"/>
</dbReference>
<dbReference type="InterPro" id="IPR013783">
    <property type="entry name" value="Ig-like_fold"/>
</dbReference>
<evidence type="ECO:0000313" key="3">
    <source>
        <dbReference type="EMBL" id="QSX78684.1"/>
    </source>
</evidence>
<name>A0A975AT28_9GAMM</name>
<feature type="domain" description="Alpha-galactosidase NEW3" evidence="2">
    <location>
        <begin position="537"/>
        <end position="607"/>
    </location>
</feature>
<feature type="chain" id="PRO_5036871589" description="Alpha-galactosidase NEW3 domain-containing protein" evidence="1">
    <location>
        <begin position="33"/>
        <end position="738"/>
    </location>
</feature>
<keyword evidence="1" id="KW-0732">Signal</keyword>
<feature type="signal peptide" evidence="1">
    <location>
        <begin position="1"/>
        <end position="32"/>
    </location>
</feature>